<organism evidence="1 2">
    <name type="scientific">Phrynocephalus forsythii</name>
    <dbReference type="NCBI Taxonomy" id="171643"/>
    <lineage>
        <taxon>Eukaryota</taxon>
        <taxon>Metazoa</taxon>
        <taxon>Chordata</taxon>
        <taxon>Craniata</taxon>
        <taxon>Vertebrata</taxon>
        <taxon>Euteleostomi</taxon>
        <taxon>Lepidosauria</taxon>
        <taxon>Squamata</taxon>
        <taxon>Bifurcata</taxon>
        <taxon>Unidentata</taxon>
        <taxon>Episquamata</taxon>
        <taxon>Toxicofera</taxon>
        <taxon>Iguania</taxon>
        <taxon>Acrodonta</taxon>
        <taxon>Agamidae</taxon>
        <taxon>Agaminae</taxon>
        <taxon>Phrynocephalus</taxon>
    </lineage>
</organism>
<accession>A0A9Q0XN43</accession>
<name>A0A9Q0XN43_9SAUR</name>
<sequence length="216" mass="25469">MRDFLHKIQNVRKSKPRLEIMKIRGASVIDYIIVFLPLKLFLAEFTVGDNICSDHFLLLLTLNLKIEGKSMLIRLNNNSEVLHKIRWNATTKLKLAQLLKSKTLLDLKISIMISNDPKDVIGAYEGLTALLSKTLSHHPTLEQCRAYHIKQDWFDHECIEQKIILRKIFKHYKDQELAYIPEEFYEIKNQLKLLYKAKRQAFIYNQWNQLFTAISL</sequence>
<protein>
    <recommendedName>
        <fullName evidence="3">Endonuclease/exonuclease/phosphatase domain-containing protein</fullName>
    </recommendedName>
</protein>
<gene>
    <name evidence="1" type="ORF">JRQ81_003990</name>
</gene>
<comment type="caution">
    <text evidence="1">The sequence shown here is derived from an EMBL/GenBank/DDBJ whole genome shotgun (WGS) entry which is preliminary data.</text>
</comment>
<keyword evidence="2" id="KW-1185">Reference proteome</keyword>
<reference evidence="1" key="1">
    <citation type="journal article" date="2023" name="DNA Res.">
        <title>Chromosome-level genome assembly of Phrynocephalus forsythii using third-generation DNA sequencing and Hi-C analysis.</title>
        <authorList>
            <person name="Qi Y."/>
            <person name="Zhao W."/>
            <person name="Zhao Y."/>
            <person name="Niu C."/>
            <person name="Cao S."/>
            <person name="Zhang Y."/>
        </authorList>
    </citation>
    <scope>NUCLEOTIDE SEQUENCE</scope>
    <source>
        <tissue evidence="1">Muscle</tissue>
    </source>
</reference>
<dbReference type="EMBL" id="JAPFRF010000011">
    <property type="protein sequence ID" value="KAJ7317828.1"/>
    <property type="molecule type" value="Genomic_DNA"/>
</dbReference>
<evidence type="ECO:0000313" key="1">
    <source>
        <dbReference type="EMBL" id="KAJ7317828.1"/>
    </source>
</evidence>
<evidence type="ECO:0000313" key="2">
    <source>
        <dbReference type="Proteomes" id="UP001142489"/>
    </source>
</evidence>
<dbReference type="AlphaFoldDB" id="A0A9Q0XN43"/>
<proteinExistence type="predicted"/>
<evidence type="ECO:0008006" key="3">
    <source>
        <dbReference type="Google" id="ProtNLM"/>
    </source>
</evidence>
<dbReference type="Proteomes" id="UP001142489">
    <property type="component" value="Unassembled WGS sequence"/>
</dbReference>